<organism evidence="2 3">
    <name type="scientific">Diabrotica virgifera virgifera</name>
    <name type="common">western corn rootworm</name>
    <dbReference type="NCBI Taxonomy" id="50390"/>
    <lineage>
        <taxon>Eukaryota</taxon>
        <taxon>Metazoa</taxon>
        <taxon>Ecdysozoa</taxon>
        <taxon>Arthropoda</taxon>
        <taxon>Hexapoda</taxon>
        <taxon>Insecta</taxon>
        <taxon>Pterygota</taxon>
        <taxon>Neoptera</taxon>
        <taxon>Endopterygota</taxon>
        <taxon>Coleoptera</taxon>
        <taxon>Polyphaga</taxon>
        <taxon>Cucujiformia</taxon>
        <taxon>Chrysomeloidea</taxon>
        <taxon>Chrysomelidae</taxon>
        <taxon>Galerucinae</taxon>
        <taxon>Diabroticina</taxon>
        <taxon>Diabroticites</taxon>
        <taxon>Diabrotica</taxon>
    </lineage>
</organism>
<dbReference type="PANTHER" id="PTHR21301">
    <property type="entry name" value="REVERSE TRANSCRIPTASE"/>
    <property type="match status" value="1"/>
</dbReference>
<proteinExistence type="predicted"/>
<keyword evidence="3" id="KW-1185">Reference proteome</keyword>
<protein>
    <recommendedName>
        <fullName evidence="4">Reverse transcriptase domain-containing protein</fullName>
    </recommendedName>
</protein>
<dbReference type="RefSeq" id="XP_050508955.1">
    <property type="nucleotide sequence ID" value="XM_050652998.1"/>
</dbReference>
<evidence type="ECO:0000256" key="1">
    <source>
        <dbReference type="SAM" id="MobiDB-lite"/>
    </source>
</evidence>
<dbReference type="Proteomes" id="UP001652700">
    <property type="component" value="Unplaced"/>
</dbReference>
<accession>A0ABM5KFJ3</accession>
<feature type="compositionally biased region" description="Low complexity" evidence="1">
    <location>
        <begin position="502"/>
        <end position="514"/>
    </location>
</feature>
<evidence type="ECO:0000313" key="3">
    <source>
        <dbReference type="Proteomes" id="UP001652700"/>
    </source>
</evidence>
<sequence length="562" mass="64060">MDTSLHVFDVRKTNSIQRYRKESIRRKHILLKIWFLSSCRKNRVAPKSISLFTNINTKTSFNTIKKAKDIWLREEIKSLYSTLNTCNINLKFLYFRLNEVLTHFEFVVLDSDIRDEVEDFGKCKFDSLKSKLHNLIKFKNSNNFALNISGRNNNGILEDQDTTTLTDFKFHPRVLNLSSYNFDHNITEILNLGLNFNFHSNNFNNDLKLLAIDSDNIIENLNYSLSNTQAPYFSNNKDVIRADISSTLNNIHRSHNYNPTSSIHKRQYKYFKELKKICESESLTITKADKGNCIVILNKPDYVSKVNSFLESDSSFQLINQDPTVKFHSYLRKSLKLYNSCLQSLDSSPLRLTTMNPTTPLLRGLPKIHKPNIPIRPVVNFSNSPCSKLASFLNSNLKKLTNFTNPYSVLSSVDLANKIKNTTVPDNGILLSLDVTNLFPSIPPFECIELVRTLLFSNNVPTHNTLDICSLLGDTPPVLCSTYVYCGTKRKRSTSGDCMVRSTPSSKRSSSSLSDISSLDINLPTKLETELTEKLKTLETPEMTCLSSDNGDHVLQRSVLRA</sequence>
<evidence type="ECO:0000313" key="2">
    <source>
        <dbReference type="EnsemblMetazoa" id="XP_050508955.1"/>
    </source>
</evidence>
<dbReference type="PANTHER" id="PTHR21301:SF10">
    <property type="entry name" value="REVERSE TRANSCRIPTASE DOMAIN-CONTAINING PROTEIN"/>
    <property type="match status" value="1"/>
</dbReference>
<dbReference type="GeneID" id="126886149"/>
<dbReference type="EnsemblMetazoa" id="XM_050652998.1">
    <property type="protein sequence ID" value="XP_050508955.1"/>
    <property type="gene ID" value="LOC126886149"/>
</dbReference>
<feature type="region of interest" description="Disordered" evidence="1">
    <location>
        <begin position="493"/>
        <end position="514"/>
    </location>
</feature>
<reference evidence="2" key="1">
    <citation type="submission" date="2025-05" db="UniProtKB">
        <authorList>
            <consortium name="EnsemblMetazoa"/>
        </authorList>
    </citation>
    <scope>IDENTIFICATION</scope>
</reference>
<name>A0ABM5KFJ3_DIAVI</name>
<evidence type="ECO:0008006" key="4">
    <source>
        <dbReference type="Google" id="ProtNLM"/>
    </source>
</evidence>